<name>A0A017TGG4_9BACT</name>
<protein>
    <submittedName>
        <fullName evidence="1">Uncharacterized protein</fullName>
    </submittedName>
</protein>
<dbReference type="Proteomes" id="UP000019678">
    <property type="component" value="Unassembled WGS sequence"/>
</dbReference>
<keyword evidence="2" id="KW-1185">Reference proteome</keyword>
<evidence type="ECO:0000313" key="2">
    <source>
        <dbReference type="Proteomes" id="UP000019678"/>
    </source>
</evidence>
<reference evidence="1 2" key="1">
    <citation type="submission" date="2013-05" db="EMBL/GenBank/DDBJ databases">
        <title>Genome assembly of Chondromyces apiculatus DSM 436.</title>
        <authorList>
            <person name="Sharma G."/>
            <person name="Khatri I."/>
            <person name="Kaur C."/>
            <person name="Mayilraj S."/>
            <person name="Subramanian S."/>
        </authorList>
    </citation>
    <scope>NUCLEOTIDE SEQUENCE [LARGE SCALE GENOMIC DNA]</scope>
    <source>
        <strain evidence="1 2">DSM 436</strain>
    </source>
</reference>
<comment type="caution">
    <text evidence="1">The sequence shown here is derived from an EMBL/GenBank/DDBJ whole genome shotgun (WGS) entry which is preliminary data.</text>
</comment>
<evidence type="ECO:0000313" key="1">
    <source>
        <dbReference type="EMBL" id="EYF08388.1"/>
    </source>
</evidence>
<accession>A0A017TGG4</accession>
<sequence>MGVRSRSGSWRAGRVAFALAKLVQPGQAAGLAITVSSQRATSRGISMAVR</sequence>
<dbReference type="STRING" id="1192034.CAP_3917"/>
<organism evidence="1 2">
    <name type="scientific">Chondromyces apiculatus DSM 436</name>
    <dbReference type="NCBI Taxonomy" id="1192034"/>
    <lineage>
        <taxon>Bacteria</taxon>
        <taxon>Pseudomonadati</taxon>
        <taxon>Myxococcota</taxon>
        <taxon>Polyangia</taxon>
        <taxon>Polyangiales</taxon>
        <taxon>Polyangiaceae</taxon>
        <taxon>Chondromyces</taxon>
    </lineage>
</organism>
<proteinExistence type="predicted"/>
<gene>
    <name evidence="1" type="ORF">CAP_3917</name>
</gene>
<dbReference type="EMBL" id="ASRX01000003">
    <property type="protein sequence ID" value="EYF08388.1"/>
    <property type="molecule type" value="Genomic_DNA"/>
</dbReference>
<dbReference type="AlphaFoldDB" id="A0A017TGG4"/>